<dbReference type="Gene3D" id="2.30.30.40">
    <property type="entry name" value="SH3 Domains"/>
    <property type="match status" value="1"/>
</dbReference>
<dbReference type="InterPro" id="IPR036028">
    <property type="entry name" value="SH3-like_dom_sf"/>
</dbReference>
<dbReference type="InterPro" id="IPR001452">
    <property type="entry name" value="SH3_domain"/>
</dbReference>
<keyword evidence="2 6" id="KW-0728">SH3 domain</keyword>
<keyword evidence="5 8" id="KW-0472">Membrane</keyword>
<proteinExistence type="predicted"/>
<dbReference type="CDD" id="cd11854">
    <property type="entry name" value="SH3_Fus1p"/>
    <property type="match status" value="1"/>
</dbReference>
<evidence type="ECO:0000259" key="9">
    <source>
        <dbReference type="PROSITE" id="PS50002"/>
    </source>
</evidence>
<dbReference type="GO" id="GO:0016020">
    <property type="term" value="C:membrane"/>
    <property type="evidence" value="ECO:0007669"/>
    <property type="project" value="UniProtKB-SubCell"/>
</dbReference>
<evidence type="ECO:0000313" key="11">
    <source>
        <dbReference type="Proteomes" id="UP000503462"/>
    </source>
</evidence>
<dbReference type="PROSITE" id="PS50002">
    <property type="entry name" value="SH3"/>
    <property type="match status" value="1"/>
</dbReference>
<evidence type="ECO:0000256" key="4">
    <source>
        <dbReference type="ARBA" id="ARBA00022989"/>
    </source>
</evidence>
<dbReference type="PANTHER" id="PTHR15549">
    <property type="entry name" value="PAIRED IMMUNOGLOBULIN-LIKE TYPE 2 RECEPTOR"/>
    <property type="match status" value="1"/>
</dbReference>
<evidence type="ECO:0000256" key="6">
    <source>
        <dbReference type="PROSITE-ProRule" id="PRU00192"/>
    </source>
</evidence>
<dbReference type="AlphaFoldDB" id="A0A6H0XJS9"/>
<dbReference type="GO" id="GO:0071944">
    <property type="term" value="C:cell periphery"/>
    <property type="evidence" value="ECO:0007669"/>
    <property type="project" value="UniProtKB-ARBA"/>
</dbReference>
<dbReference type="InterPro" id="IPR035521">
    <property type="entry name" value="Fus1_SH3"/>
</dbReference>
<dbReference type="OrthoDB" id="5340910at2759"/>
<keyword evidence="3 8" id="KW-0812">Transmembrane</keyword>
<organism evidence="10 11">
    <name type="scientific">Peltaster fructicola</name>
    <dbReference type="NCBI Taxonomy" id="286661"/>
    <lineage>
        <taxon>Eukaryota</taxon>
        <taxon>Fungi</taxon>
        <taxon>Dikarya</taxon>
        <taxon>Ascomycota</taxon>
        <taxon>Pezizomycotina</taxon>
        <taxon>Dothideomycetes</taxon>
        <taxon>Dothideomycetes incertae sedis</taxon>
        <taxon>Peltaster</taxon>
    </lineage>
</organism>
<evidence type="ECO:0000313" key="10">
    <source>
        <dbReference type="EMBL" id="QIW94900.1"/>
    </source>
</evidence>
<sequence length="465" mass="49169">MMHQHKYGVHAHIARAVDGHKMIELLKRDSDISDNIRTYIHKAQHNTNSETIKFDVPAGFQQKDTNDSGVATAVDVVYVTVAPSFSGSVLDYFTATAGLSSTTSAVNTPATITSATTSVQTSAIGSNSVQNVVSLSSSSSSTTAAALASAATTSQSSSGASVTGVSNASTQQDVSVTQQSSGMSDGAKAGVAIGIILAIALVGSLFFFCWKRAKKDNSHEEFNEKSSNEKRSSFFGAGATPAGKRGSVDSDKSFGTIHHTATAPRLSLRPVTQFLPSFGEKRKSGNLLGGAAPQMSEKNSAWERRPQNSENPFNDSTAQNQQANPFEQGETRDVHSSASQRSFEEPGTPKSAQAVAVAGKEGAPAQRAPNNVHRVQLDFKPSMDDELELKSGQLVRMLHEYDDGWALCVRMDRSQQGVAPRTCLSKTPVKPRNGPPGGRVSPQGNMRGPPQSPGLARKPVPGQAI</sequence>
<accession>A0A6H0XJS9</accession>
<keyword evidence="4 8" id="KW-1133">Transmembrane helix</keyword>
<dbReference type="Pfam" id="PF14604">
    <property type="entry name" value="SH3_9"/>
    <property type="match status" value="1"/>
</dbReference>
<feature type="transmembrane region" description="Helical" evidence="8">
    <location>
        <begin position="189"/>
        <end position="210"/>
    </location>
</feature>
<dbReference type="Proteomes" id="UP000503462">
    <property type="component" value="Chromosome 1"/>
</dbReference>
<feature type="region of interest" description="Disordered" evidence="7">
    <location>
        <begin position="416"/>
        <end position="465"/>
    </location>
</feature>
<comment type="subcellular location">
    <subcellularLocation>
        <location evidence="1">Membrane</location>
        <topology evidence="1">Single-pass membrane protein</topology>
    </subcellularLocation>
</comment>
<protein>
    <recommendedName>
        <fullName evidence="9">SH3 domain-containing protein</fullName>
    </recommendedName>
</protein>
<reference evidence="10 11" key="1">
    <citation type="journal article" date="2016" name="Sci. Rep.">
        <title>Peltaster fructicola genome reveals evolution from an invasive phytopathogen to an ectophytic parasite.</title>
        <authorList>
            <person name="Xu C."/>
            <person name="Chen H."/>
            <person name="Gleason M.L."/>
            <person name="Xu J.R."/>
            <person name="Liu H."/>
            <person name="Zhang R."/>
            <person name="Sun G."/>
        </authorList>
    </citation>
    <scope>NUCLEOTIDE SEQUENCE [LARGE SCALE GENOMIC DNA]</scope>
    <source>
        <strain evidence="10 11">LNHT1506</strain>
    </source>
</reference>
<name>A0A6H0XJS9_9PEZI</name>
<evidence type="ECO:0000256" key="3">
    <source>
        <dbReference type="ARBA" id="ARBA00022692"/>
    </source>
</evidence>
<feature type="compositionally biased region" description="Basic and acidic residues" evidence="7">
    <location>
        <begin position="219"/>
        <end position="232"/>
    </location>
</feature>
<evidence type="ECO:0000256" key="1">
    <source>
        <dbReference type="ARBA" id="ARBA00004167"/>
    </source>
</evidence>
<evidence type="ECO:0000256" key="2">
    <source>
        <dbReference type="ARBA" id="ARBA00022443"/>
    </source>
</evidence>
<dbReference type="SMART" id="SM00326">
    <property type="entry name" value="SH3"/>
    <property type="match status" value="1"/>
</dbReference>
<feature type="domain" description="SH3" evidence="9">
    <location>
        <begin position="368"/>
        <end position="429"/>
    </location>
</feature>
<feature type="compositionally biased region" description="Polar residues" evidence="7">
    <location>
        <begin position="308"/>
        <end position="325"/>
    </location>
</feature>
<evidence type="ECO:0000256" key="7">
    <source>
        <dbReference type="SAM" id="MobiDB-lite"/>
    </source>
</evidence>
<evidence type="ECO:0000256" key="8">
    <source>
        <dbReference type="SAM" id="Phobius"/>
    </source>
</evidence>
<feature type="region of interest" description="Disordered" evidence="7">
    <location>
        <begin position="279"/>
        <end position="371"/>
    </location>
</feature>
<feature type="region of interest" description="Disordered" evidence="7">
    <location>
        <begin position="156"/>
        <end position="184"/>
    </location>
</feature>
<feature type="region of interest" description="Disordered" evidence="7">
    <location>
        <begin position="219"/>
        <end position="255"/>
    </location>
</feature>
<keyword evidence="11" id="KW-1185">Reference proteome</keyword>
<dbReference type="SUPFAM" id="SSF50044">
    <property type="entry name" value="SH3-domain"/>
    <property type="match status" value="1"/>
</dbReference>
<evidence type="ECO:0000256" key="5">
    <source>
        <dbReference type="ARBA" id="ARBA00023136"/>
    </source>
</evidence>
<gene>
    <name evidence="10" type="ORF">AMS68_000418</name>
</gene>
<dbReference type="InterPro" id="IPR051694">
    <property type="entry name" value="Immunoregulatory_rcpt-like"/>
</dbReference>
<dbReference type="EMBL" id="CP051139">
    <property type="protein sequence ID" value="QIW94900.1"/>
    <property type="molecule type" value="Genomic_DNA"/>
</dbReference>